<gene>
    <name evidence="1" type="ORF">QFC24_003973</name>
</gene>
<dbReference type="EMBL" id="JASBWV010000013">
    <property type="protein sequence ID" value="KAJ9122935.1"/>
    <property type="molecule type" value="Genomic_DNA"/>
</dbReference>
<keyword evidence="2" id="KW-1185">Reference proteome</keyword>
<comment type="caution">
    <text evidence="1">The sequence shown here is derived from an EMBL/GenBank/DDBJ whole genome shotgun (WGS) entry which is preliminary data.</text>
</comment>
<dbReference type="Proteomes" id="UP001234202">
    <property type="component" value="Unassembled WGS sequence"/>
</dbReference>
<protein>
    <submittedName>
        <fullName evidence="1">Uncharacterized protein</fullName>
    </submittedName>
</protein>
<evidence type="ECO:0000313" key="2">
    <source>
        <dbReference type="Proteomes" id="UP001234202"/>
    </source>
</evidence>
<evidence type="ECO:0000313" key="1">
    <source>
        <dbReference type="EMBL" id="KAJ9122935.1"/>
    </source>
</evidence>
<accession>A0ACC2XFW7</accession>
<name>A0ACC2XFW7_9TREE</name>
<sequence length="290" mass="31242">MRDPTGRSRGFAFLTFADASVIPDVLKRDHNVDGKIIDPKRAIPKAEHAKSQKIFVGGLAPSVTNASLGEFFQQFGGVVDAHVMLDRETSRNKGFGFVTFEDFSGVDRAMQAHNLILDGRPVEIKRAQPKHVRDQQSYNSEWQRPIGSFMSHEAQSSKYKHNTAGGPMGGNPMGGMGMGMNMNPMGMNPMGANPMGNMMGAGGGGNGFDPNAMAAMYQKMMMNMMMNPMMMNMMNQNKMAGGAGSAGMANPMMAGMMPNMGMPNAGGATSPMANMMGMGKLPQYFFDTYA</sequence>
<reference evidence="1" key="1">
    <citation type="submission" date="2023-04" db="EMBL/GenBank/DDBJ databases">
        <title>Draft Genome sequencing of Naganishia species isolated from polar environments using Oxford Nanopore Technology.</title>
        <authorList>
            <person name="Leo P."/>
            <person name="Venkateswaran K."/>
        </authorList>
    </citation>
    <scope>NUCLEOTIDE SEQUENCE</scope>
    <source>
        <strain evidence="1">DBVPG 5303</strain>
    </source>
</reference>
<organism evidence="1 2">
    <name type="scientific">Naganishia onofrii</name>
    <dbReference type="NCBI Taxonomy" id="1851511"/>
    <lineage>
        <taxon>Eukaryota</taxon>
        <taxon>Fungi</taxon>
        <taxon>Dikarya</taxon>
        <taxon>Basidiomycota</taxon>
        <taxon>Agaricomycotina</taxon>
        <taxon>Tremellomycetes</taxon>
        <taxon>Filobasidiales</taxon>
        <taxon>Filobasidiaceae</taxon>
        <taxon>Naganishia</taxon>
    </lineage>
</organism>
<proteinExistence type="predicted"/>